<keyword evidence="1" id="KW-0812">Transmembrane</keyword>
<keyword evidence="3" id="KW-1185">Reference proteome</keyword>
<organism evidence="2 3">
    <name type="scientific">Anopheles atroparvus</name>
    <name type="common">European mosquito</name>
    <dbReference type="NCBI Taxonomy" id="41427"/>
    <lineage>
        <taxon>Eukaryota</taxon>
        <taxon>Metazoa</taxon>
        <taxon>Ecdysozoa</taxon>
        <taxon>Arthropoda</taxon>
        <taxon>Hexapoda</taxon>
        <taxon>Insecta</taxon>
        <taxon>Pterygota</taxon>
        <taxon>Neoptera</taxon>
        <taxon>Endopterygota</taxon>
        <taxon>Diptera</taxon>
        <taxon>Nematocera</taxon>
        <taxon>Culicoidea</taxon>
        <taxon>Culicidae</taxon>
        <taxon>Anophelinae</taxon>
        <taxon>Anopheles</taxon>
    </lineage>
</organism>
<proteinExistence type="predicted"/>
<evidence type="ECO:0000313" key="3">
    <source>
        <dbReference type="Proteomes" id="UP000075880"/>
    </source>
</evidence>
<keyword evidence="1" id="KW-1133">Transmembrane helix</keyword>
<dbReference type="EnsemblMetazoa" id="ENSAATROPT011715">
    <property type="protein sequence ID" value="ENSAATROPP010605"/>
    <property type="gene ID" value="ENSAATROPG009538"/>
</dbReference>
<dbReference type="AlphaFoldDB" id="A0AAG5DI67"/>
<keyword evidence="1" id="KW-0472">Membrane</keyword>
<evidence type="ECO:0000256" key="1">
    <source>
        <dbReference type="SAM" id="Phobius"/>
    </source>
</evidence>
<accession>A0AAG5DI67</accession>
<dbReference type="Proteomes" id="UP000075880">
    <property type="component" value="Unassembled WGS sequence"/>
</dbReference>
<name>A0AAG5DI67_ANOAO</name>
<evidence type="ECO:0000313" key="2">
    <source>
        <dbReference type="EnsemblMetazoa" id="ENSAATROPP010605"/>
    </source>
</evidence>
<protein>
    <submittedName>
        <fullName evidence="2">Uncharacterized protein</fullName>
    </submittedName>
</protein>
<feature type="transmembrane region" description="Helical" evidence="1">
    <location>
        <begin position="12"/>
        <end position="31"/>
    </location>
</feature>
<reference evidence="2" key="1">
    <citation type="submission" date="2024-04" db="UniProtKB">
        <authorList>
            <consortium name="EnsemblMetazoa"/>
        </authorList>
    </citation>
    <scope>IDENTIFICATION</scope>
    <source>
        <strain evidence="2">EBRO</strain>
    </source>
</reference>
<sequence length="86" mass="9892">MINQDLRMHSIQIHAGSVLQLSFLLYVLLFLPSTNFRCTPSNEISHFWLSVVSIAKPRSIFLFDMVLPHAQPRTEEPGKRLVTRPC</sequence>